<dbReference type="PIRSF" id="PIRSF006648">
    <property type="entry name" value="DrrB"/>
    <property type="match status" value="1"/>
</dbReference>
<evidence type="ECO:0000256" key="2">
    <source>
        <dbReference type="ARBA" id="ARBA00022692"/>
    </source>
</evidence>
<dbReference type="GO" id="GO:0140359">
    <property type="term" value="F:ABC-type transporter activity"/>
    <property type="evidence" value="ECO:0007669"/>
    <property type="project" value="InterPro"/>
</dbReference>
<organism evidence="7 8">
    <name type="scientific">Candidatus Komeilibacteria bacterium RIFCSPLOWO2_01_FULL_52_15</name>
    <dbReference type="NCBI Taxonomy" id="1798551"/>
    <lineage>
        <taxon>Bacteria</taxon>
        <taxon>Candidatus Komeiliibacteriota</taxon>
    </lineage>
</organism>
<dbReference type="NCBIfam" id="NF011648">
    <property type="entry name" value="PRK15066.1"/>
    <property type="match status" value="1"/>
</dbReference>
<accession>A0A1G2BPC4</accession>
<dbReference type="PANTHER" id="PTHR43332:SF1">
    <property type="entry name" value="TRANSPORT PERMEASE PROTEIN"/>
    <property type="match status" value="1"/>
</dbReference>
<comment type="similarity">
    <text evidence="5">Belongs to the ABC-2 integral membrane protein family.</text>
</comment>
<dbReference type="InterPro" id="IPR052522">
    <property type="entry name" value="ABC-2_transport_permease"/>
</dbReference>
<dbReference type="InterPro" id="IPR013525">
    <property type="entry name" value="ABC2_TM"/>
</dbReference>
<reference evidence="7 8" key="1">
    <citation type="journal article" date="2016" name="Nat. Commun.">
        <title>Thousands of microbial genomes shed light on interconnected biogeochemical processes in an aquifer system.</title>
        <authorList>
            <person name="Anantharaman K."/>
            <person name="Brown C.T."/>
            <person name="Hug L.A."/>
            <person name="Sharon I."/>
            <person name="Castelle C.J."/>
            <person name="Probst A.J."/>
            <person name="Thomas B.C."/>
            <person name="Singh A."/>
            <person name="Wilkins M.J."/>
            <person name="Karaoz U."/>
            <person name="Brodie E.L."/>
            <person name="Williams K.H."/>
            <person name="Hubbard S.S."/>
            <person name="Banfield J.F."/>
        </authorList>
    </citation>
    <scope>NUCLEOTIDE SEQUENCE [LARGE SCALE GENOMIC DNA]</scope>
</reference>
<evidence type="ECO:0000256" key="4">
    <source>
        <dbReference type="ARBA" id="ARBA00023136"/>
    </source>
</evidence>
<dbReference type="PROSITE" id="PS51012">
    <property type="entry name" value="ABC_TM2"/>
    <property type="match status" value="1"/>
</dbReference>
<name>A0A1G2BPC4_9BACT</name>
<dbReference type="InterPro" id="IPR047817">
    <property type="entry name" value="ABC2_TM_bact-type"/>
</dbReference>
<proteinExistence type="inferred from homology"/>
<dbReference type="AlphaFoldDB" id="A0A1G2BPC4"/>
<feature type="transmembrane region" description="Helical" evidence="5">
    <location>
        <begin position="102"/>
        <end position="125"/>
    </location>
</feature>
<feature type="transmembrane region" description="Helical" evidence="5">
    <location>
        <begin position="58"/>
        <end position="82"/>
    </location>
</feature>
<keyword evidence="5" id="KW-0813">Transport</keyword>
<keyword evidence="3 5" id="KW-1133">Transmembrane helix</keyword>
<comment type="caution">
    <text evidence="7">The sequence shown here is derived from an EMBL/GenBank/DDBJ whole genome shotgun (WGS) entry which is preliminary data.</text>
</comment>
<feature type="transmembrane region" description="Helical" evidence="5">
    <location>
        <begin position="20"/>
        <end position="38"/>
    </location>
</feature>
<dbReference type="EMBL" id="MHKM01000029">
    <property type="protein sequence ID" value="OGY90995.1"/>
    <property type="molecule type" value="Genomic_DNA"/>
</dbReference>
<dbReference type="PRINTS" id="PR00164">
    <property type="entry name" value="ABC2TRNSPORT"/>
</dbReference>
<evidence type="ECO:0000256" key="1">
    <source>
        <dbReference type="ARBA" id="ARBA00004141"/>
    </source>
</evidence>
<dbReference type="Pfam" id="PF01061">
    <property type="entry name" value="ABC2_membrane"/>
    <property type="match status" value="1"/>
</dbReference>
<protein>
    <recommendedName>
        <fullName evidence="5">Transport permease protein</fullName>
    </recommendedName>
</protein>
<comment type="subcellular location">
    <subcellularLocation>
        <location evidence="5">Cell membrane</location>
        <topology evidence="5">Multi-pass membrane protein</topology>
    </subcellularLocation>
    <subcellularLocation>
        <location evidence="1">Membrane</location>
        <topology evidence="1">Multi-pass membrane protein</topology>
    </subcellularLocation>
</comment>
<dbReference type="InterPro" id="IPR000412">
    <property type="entry name" value="ABC_2_transport"/>
</dbReference>
<keyword evidence="5" id="KW-1003">Cell membrane</keyword>
<dbReference type="STRING" id="1798551.A3B30_00170"/>
<evidence type="ECO:0000259" key="6">
    <source>
        <dbReference type="PROSITE" id="PS51012"/>
    </source>
</evidence>
<evidence type="ECO:0000256" key="3">
    <source>
        <dbReference type="ARBA" id="ARBA00022989"/>
    </source>
</evidence>
<dbReference type="Proteomes" id="UP000178248">
    <property type="component" value="Unassembled WGS sequence"/>
</dbReference>
<evidence type="ECO:0000256" key="5">
    <source>
        <dbReference type="RuleBase" id="RU361157"/>
    </source>
</evidence>
<dbReference type="PANTHER" id="PTHR43332">
    <property type="entry name" value="INNER MEMBRANE TRANSPORT PERMEASE YADH-RELATED"/>
    <property type="match status" value="1"/>
</dbReference>
<feature type="transmembrane region" description="Helical" evidence="5">
    <location>
        <begin position="167"/>
        <end position="188"/>
    </location>
</feature>
<feature type="transmembrane region" description="Helical" evidence="5">
    <location>
        <begin position="137"/>
        <end position="161"/>
    </location>
</feature>
<keyword evidence="2 5" id="KW-0812">Transmembrane</keyword>
<dbReference type="GO" id="GO:0043190">
    <property type="term" value="C:ATP-binding cassette (ABC) transporter complex"/>
    <property type="evidence" value="ECO:0007669"/>
    <property type="project" value="InterPro"/>
</dbReference>
<gene>
    <name evidence="7" type="ORF">A3B30_00170</name>
</gene>
<sequence>MNLIPILTIAKKEVQHIVKLPFQVLGAPVATTVLYFLVFGRAIGGRVGPIQGISYSEFIMPGLIMMNVVTGTFNGVTSSLILSKYMNTFNDLLISPMSYLEIVLGYVTGQVGRALVTAATIFLTAQLFIPFHIEHPFFILLFLMVVASCFALFGFMVAIAADNFEQLSIFPNFIIMPLSFLGGIFYSVDMLPGFARTLSHYNPLLYMISGMRYGFYGISDVTPLVAWAAVLFVFALLLTGAWRMLASGYKLKN</sequence>
<evidence type="ECO:0000313" key="8">
    <source>
        <dbReference type="Proteomes" id="UP000178248"/>
    </source>
</evidence>
<evidence type="ECO:0000313" key="7">
    <source>
        <dbReference type="EMBL" id="OGY90995.1"/>
    </source>
</evidence>
<keyword evidence="4 5" id="KW-0472">Membrane</keyword>
<feature type="transmembrane region" description="Helical" evidence="5">
    <location>
        <begin position="224"/>
        <end position="245"/>
    </location>
</feature>
<feature type="domain" description="ABC transmembrane type-2" evidence="6">
    <location>
        <begin position="19"/>
        <end position="248"/>
    </location>
</feature>